<dbReference type="Proteomes" id="UP001596472">
    <property type="component" value="Unassembled WGS sequence"/>
</dbReference>
<organism evidence="3 4">
    <name type="scientific">Haloferula chungangensis</name>
    <dbReference type="NCBI Taxonomy" id="1048331"/>
    <lineage>
        <taxon>Bacteria</taxon>
        <taxon>Pseudomonadati</taxon>
        <taxon>Verrucomicrobiota</taxon>
        <taxon>Verrucomicrobiia</taxon>
        <taxon>Verrucomicrobiales</taxon>
        <taxon>Verrucomicrobiaceae</taxon>
        <taxon>Haloferula</taxon>
    </lineage>
</organism>
<keyword evidence="2" id="KW-0732">Signal</keyword>
<dbReference type="EMBL" id="JBHTBS010000030">
    <property type="protein sequence ID" value="MFC7339655.1"/>
    <property type="molecule type" value="Genomic_DNA"/>
</dbReference>
<proteinExistence type="predicted"/>
<comment type="caution">
    <text evidence="3">The sequence shown here is derived from an EMBL/GenBank/DDBJ whole genome shotgun (WGS) entry which is preliminary data.</text>
</comment>
<feature type="chain" id="PRO_5045575254" evidence="2">
    <location>
        <begin position="19"/>
        <end position="210"/>
    </location>
</feature>
<evidence type="ECO:0000313" key="4">
    <source>
        <dbReference type="Proteomes" id="UP001596472"/>
    </source>
</evidence>
<protein>
    <submittedName>
        <fullName evidence="3">Uncharacterized protein</fullName>
    </submittedName>
</protein>
<evidence type="ECO:0000256" key="1">
    <source>
        <dbReference type="SAM" id="MobiDB-lite"/>
    </source>
</evidence>
<gene>
    <name evidence="3" type="ORF">ACFQY0_20895</name>
</gene>
<feature type="signal peptide" evidence="2">
    <location>
        <begin position="1"/>
        <end position="18"/>
    </location>
</feature>
<dbReference type="RefSeq" id="WP_379716886.1">
    <property type="nucleotide sequence ID" value="NZ_JBHTBS010000030.1"/>
</dbReference>
<evidence type="ECO:0000313" key="3">
    <source>
        <dbReference type="EMBL" id="MFC7339655.1"/>
    </source>
</evidence>
<reference evidence="4" key="1">
    <citation type="journal article" date="2019" name="Int. J. Syst. Evol. Microbiol.">
        <title>The Global Catalogue of Microorganisms (GCM) 10K type strain sequencing project: providing services to taxonomists for standard genome sequencing and annotation.</title>
        <authorList>
            <consortium name="The Broad Institute Genomics Platform"/>
            <consortium name="The Broad Institute Genome Sequencing Center for Infectious Disease"/>
            <person name="Wu L."/>
            <person name="Ma J."/>
        </authorList>
    </citation>
    <scope>NUCLEOTIDE SEQUENCE [LARGE SCALE GENOMIC DNA]</scope>
    <source>
        <strain evidence="4">CGMCC 4.1467</strain>
    </source>
</reference>
<feature type="region of interest" description="Disordered" evidence="1">
    <location>
        <begin position="187"/>
        <end position="210"/>
    </location>
</feature>
<keyword evidence="4" id="KW-1185">Reference proteome</keyword>
<evidence type="ECO:0000256" key="2">
    <source>
        <dbReference type="SAM" id="SignalP"/>
    </source>
</evidence>
<name>A0ABW2LDH3_9BACT</name>
<accession>A0ABW2LDH3</accession>
<sequence>MKILLISIILLGGLAADADEATIRLTPVETLSRLNKTGVIDMVFWLKPDLMHPRNKTDLDPRIDPTWMVTIANHTEDSVVINKHWFLSGDWLDMNDVKSGEAVPMFSSFPTKDIDPLEIDPKSSVELKLSLSQFVCLSATFHDDRVEYSMPGDYRVTHDLFPSAELRFSLTSEGVITIQMPAIYPKQKDKHNKSRLDNPLPRPKSEIEPR</sequence>